<dbReference type="RefSeq" id="WP_010854552.1">
    <property type="nucleotide sequence ID" value="NZ_AQHR01000066.1"/>
</dbReference>
<accession>R7ZSM3</accession>
<proteinExistence type="predicted"/>
<name>R7ZSM3_9BACT</name>
<sequence>MAVFISKRKSVLLLVLGLITLGYSKAQQEPLEEEVFAITSDEYVMPGELLWIEARVTHQGKPTPSKVLYIELLNREGVPVVQEMAPIKNGIAEGYLPINDLLPSDYYLLRAYTKVSPYFSVSKGMHHQFVAVINPLLPPKATLPTPGLVPKNPNENSAQNLPLVGLPVDGVIKSGESVSLRLKEDIVGDVTIAVSYLGDLPPVPLPDFTDLYAGPTFSPIPQPEIFGHIIQGRVLSASVDTTITHYLSAHGKTSKLMISKPLPDGRLIFEAAEFQQFEFVIVQSEYPDSPLDFMLDSPFWPEKPRPSFLFPSLQLSENLIGTLQNRLLANQTSGYYYPESPIEPLTYPPFLVADYTYLMDDYNRFDDMATVIREYVPTVLVRRENRRTIFKNVNKPASVVFQNNPLILIDAMPILDSDAFSKFNPKEIKQMDIVNREFYLDHKDYDGVINLTSFENDFGKFDLPKNALFIAYKGLQIPRNTELARGKNTNRRSPDFRSLRAWCRASGTTTCDFDTGLLSGKFQLRYIHWQRPLSNMGSIRIDAE</sequence>
<organism evidence="1 2">
    <name type="scientific">Lunatimonas lonarensis</name>
    <dbReference type="NCBI Taxonomy" id="1232681"/>
    <lineage>
        <taxon>Bacteria</taxon>
        <taxon>Pseudomonadati</taxon>
        <taxon>Bacteroidota</taxon>
        <taxon>Cytophagia</taxon>
        <taxon>Cytophagales</taxon>
        <taxon>Cyclobacteriaceae</taxon>
    </lineage>
</organism>
<reference evidence="1 2" key="1">
    <citation type="submission" date="2013-02" db="EMBL/GenBank/DDBJ databases">
        <title>A novel strain isolated from Lonar lake, Maharashtra, India.</title>
        <authorList>
            <person name="Singh A."/>
        </authorList>
    </citation>
    <scope>NUCLEOTIDE SEQUENCE [LARGE SCALE GENOMIC DNA]</scope>
    <source>
        <strain evidence="1 2">AK24</strain>
    </source>
</reference>
<evidence type="ECO:0000313" key="1">
    <source>
        <dbReference type="EMBL" id="EON77105.1"/>
    </source>
</evidence>
<gene>
    <name evidence="1" type="ORF">ADIS_2415</name>
</gene>
<dbReference type="OrthoDB" id="679547at2"/>
<evidence type="ECO:0000313" key="2">
    <source>
        <dbReference type="Proteomes" id="UP000013909"/>
    </source>
</evidence>
<dbReference type="Proteomes" id="UP000013909">
    <property type="component" value="Unassembled WGS sequence"/>
</dbReference>
<dbReference type="STRING" id="1232681.ADIS_2415"/>
<dbReference type="EMBL" id="AQHR01000066">
    <property type="protein sequence ID" value="EON77105.1"/>
    <property type="molecule type" value="Genomic_DNA"/>
</dbReference>
<dbReference type="AlphaFoldDB" id="R7ZSM3"/>
<evidence type="ECO:0008006" key="3">
    <source>
        <dbReference type="Google" id="ProtNLM"/>
    </source>
</evidence>
<keyword evidence="2" id="KW-1185">Reference proteome</keyword>
<comment type="caution">
    <text evidence="1">The sequence shown here is derived from an EMBL/GenBank/DDBJ whole genome shotgun (WGS) entry which is preliminary data.</text>
</comment>
<protein>
    <recommendedName>
        <fullName evidence="3">Macroglobulin domain-containing protein</fullName>
    </recommendedName>
</protein>